<protein>
    <submittedName>
        <fullName evidence="1">Uncharacterized protein</fullName>
    </submittedName>
</protein>
<gene>
    <name evidence="1" type="ORF">GCM10007173_34930</name>
</gene>
<evidence type="ECO:0000313" key="2">
    <source>
        <dbReference type="Proteomes" id="UP000606115"/>
    </source>
</evidence>
<dbReference type="RefSeq" id="WP_188687341.1">
    <property type="nucleotide sequence ID" value="NZ_BMKX01000012.1"/>
</dbReference>
<dbReference type="GeneID" id="303305827"/>
<dbReference type="EMBL" id="BMKX01000012">
    <property type="protein sequence ID" value="GGJ72899.1"/>
    <property type="molecule type" value="Genomic_DNA"/>
</dbReference>
<comment type="caution">
    <text evidence="1">The sequence shown here is derived from an EMBL/GenBank/DDBJ whole genome shotgun (WGS) entry which is preliminary data.</text>
</comment>
<keyword evidence="2" id="KW-1185">Reference proteome</keyword>
<evidence type="ECO:0000313" key="1">
    <source>
        <dbReference type="EMBL" id="GGJ72899.1"/>
    </source>
</evidence>
<proteinExistence type="predicted"/>
<reference evidence="2" key="1">
    <citation type="journal article" date="2019" name="Int. J. Syst. Evol. Microbiol.">
        <title>The Global Catalogue of Microorganisms (GCM) 10K type strain sequencing project: providing services to taxonomists for standard genome sequencing and annotation.</title>
        <authorList>
            <consortium name="The Broad Institute Genomics Platform"/>
            <consortium name="The Broad Institute Genome Sequencing Center for Infectious Disease"/>
            <person name="Wu L."/>
            <person name="Ma J."/>
        </authorList>
    </citation>
    <scope>NUCLEOTIDE SEQUENCE [LARGE SCALE GENOMIC DNA]</scope>
    <source>
        <strain evidence="2">CGMCC 1.3685</strain>
    </source>
</reference>
<sequence>MPYLFPFAPCTAHTFVGEDGERDTCYRCKAEKPKEKDRDGHSPKSAVTVATEIHSEKESVMTQFTPGNRVTVADDNDKLSPATVVNSSGFKRGSNRVTVHLDGKGIAVQPVHVSRLAPLATEPDVPEFKESNYSEDELHAEIILRGASENTTVQKICFWALDLEIPVNTVWNAFVSLGFASEDGVNNA</sequence>
<accession>A0ABQ2DTX4</accession>
<name>A0ABQ2DTX4_9MICC</name>
<dbReference type="Proteomes" id="UP000606115">
    <property type="component" value="Unassembled WGS sequence"/>
</dbReference>
<organism evidence="1 2">
    <name type="scientific">Glutamicibacter ardleyensis</name>
    <dbReference type="NCBI Taxonomy" id="225894"/>
    <lineage>
        <taxon>Bacteria</taxon>
        <taxon>Bacillati</taxon>
        <taxon>Actinomycetota</taxon>
        <taxon>Actinomycetes</taxon>
        <taxon>Micrococcales</taxon>
        <taxon>Micrococcaceae</taxon>
        <taxon>Glutamicibacter</taxon>
    </lineage>
</organism>